<dbReference type="PRINTS" id="PR00038">
    <property type="entry name" value="HTHLUXR"/>
</dbReference>
<feature type="transmembrane region" description="Helical" evidence="4">
    <location>
        <begin position="131"/>
        <end position="152"/>
    </location>
</feature>
<name>A0A1G9NK43_9SPHI</name>
<keyword evidence="3" id="KW-0804">Transcription</keyword>
<evidence type="ECO:0000256" key="3">
    <source>
        <dbReference type="ARBA" id="ARBA00023163"/>
    </source>
</evidence>
<feature type="transmembrane region" description="Helical" evidence="4">
    <location>
        <begin position="72"/>
        <end position="91"/>
    </location>
</feature>
<organism evidence="6 7">
    <name type="scientific">Daejeonella rubra</name>
    <dbReference type="NCBI Taxonomy" id="990371"/>
    <lineage>
        <taxon>Bacteria</taxon>
        <taxon>Pseudomonadati</taxon>
        <taxon>Bacteroidota</taxon>
        <taxon>Sphingobacteriia</taxon>
        <taxon>Sphingobacteriales</taxon>
        <taxon>Sphingobacteriaceae</taxon>
        <taxon>Daejeonella</taxon>
    </lineage>
</organism>
<feature type="transmembrane region" description="Helical" evidence="4">
    <location>
        <begin position="198"/>
        <end position="214"/>
    </location>
</feature>
<dbReference type="InterPro" id="IPR016032">
    <property type="entry name" value="Sig_transdc_resp-reg_C-effctor"/>
</dbReference>
<feature type="transmembrane region" description="Helical" evidence="4">
    <location>
        <begin position="103"/>
        <end position="125"/>
    </location>
</feature>
<feature type="transmembrane region" description="Helical" evidence="4">
    <location>
        <begin position="172"/>
        <end position="192"/>
    </location>
</feature>
<evidence type="ECO:0000313" key="6">
    <source>
        <dbReference type="EMBL" id="SDL86966.1"/>
    </source>
</evidence>
<evidence type="ECO:0000256" key="1">
    <source>
        <dbReference type="ARBA" id="ARBA00023015"/>
    </source>
</evidence>
<dbReference type="Pfam" id="PF00196">
    <property type="entry name" value="GerE"/>
    <property type="match status" value="1"/>
</dbReference>
<accession>A0A1G9NK43</accession>
<evidence type="ECO:0000259" key="5">
    <source>
        <dbReference type="PROSITE" id="PS50043"/>
    </source>
</evidence>
<dbReference type="CDD" id="cd06170">
    <property type="entry name" value="LuxR_C_like"/>
    <property type="match status" value="1"/>
</dbReference>
<keyword evidence="4" id="KW-0812">Transmembrane</keyword>
<dbReference type="GO" id="GO:0003677">
    <property type="term" value="F:DNA binding"/>
    <property type="evidence" value="ECO:0007669"/>
    <property type="project" value="UniProtKB-KW"/>
</dbReference>
<proteinExistence type="predicted"/>
<feature type="transmembrane region" description="Helical" evidence="4">
    <location>
        <begin position="12"/>
        <end position="32"/>
    </location>
</feature>
<dbReference type="SMART" id="SM00421">
    <property type="entry name" value="HTH_LUXR"/>
    <property type="match status" value="1"/>
</dbReference>
<reference evidence="7" key="1">
    <citation type="submission" date="2016-10" db="EMBL/GenBank/DDBJ databases">
        <authorList>
            <person name="Varghese N."/>
            <person name="Submissions S."/>
        </authorList>
    </citation>
    <scope>NUCLEOTIDE SEQUENCE [LARGE SCALE GENOMIC DNA]</scope>
    <source>
        <strain evidence="7">DSM 24536</strain>
    </source>
</reference>
<evidence type="ECO:0000256" key="4">
    <source>
        <dbReference type="SAM" id="Phobius"/>
    </source>
</evidence>
<keyword evidence="1" id="KW-0805">Transcription regulation</keyword>
<keyword evidence="4" id="KW-0472">Membrane</keyword>
<keyword evidence="4" id="KW-1133">Transmembrane helix</keyword>
<dbReference type="InterPro" id="IPR000792">
    <property type="entry name" value="Tscrpt_reg_LuxR_C"/>
</dbReference>
<dbReference type="STRING" id="990371.SAMN05421813_10373"/>
<dbReference type="InterPro" id="IPR036388">
    <property type="entry name" value="WH-like_DNA-bd_sf"/>
</dbReference>
<sequence>MLVFGTEMHIVTFIFVVLELLMFVFQLSYYLLKPQDEYRKWYLILLLLLIFYNITGGLFPDPNINIPIITQNIIAYGSGFLMASYFPYYFYKGFDLRLLRFHAIYGVPLFLILPYVVFFVIAYSFNKNLDFAIQYGVIIPFFYSFIVLRAILIAIGKHYKENRNHHYYMEEIAVYCAVVPWAAMIPITYFHFSQLVEALFTNLGFLIITGMFIYKSVRRARKENALLAELDLVVADPLSINKNCKIYGLTCRETEVVILICQRFKSKEIGEKLFISERTVNKHVENIFSKVLVTTRLELIQKIGR</sequence>
<dbReference type="GO" id="GO:0006355">
    <property type="term" value="P:regulation of DNA-templated transcription"/>
    <property type="evidence" value="ECO:0007669"/>
    <property type="project" value="InterPro"/>
</dbReference>
<dbReference type="AlphaFoldDB" id="A0A1G9NK43"/>
<keyword evidence="2" id="KW-0238">DNA-binding</keyword>
<keyword evidence="7" id="KW-1185">Reference proteome</keyword>
<dbReference type="PROSITE" id="PS50043">
    <property type="entry name" value="HTH_LUXR_2"/>
    <property type="match status" value="1"/>
</dbReference>
<dbReference type="SUPFAM" id="SSF46894">
    <property type="entry name" value="C-terminal effector domain of the bipartite response regulators"/>
    <property type="match status" value="1"/>
</dbReference>
<gene>
    <name evidence="6" type="ORF">SAMN05421813_10373</name>
</gene>
<dbReference type="RefSeq" id="WP_090699676.1">
    <property type="nucleotide sequence ID" value="NZ_FNHH01000003.1"/>
</dbReference>
<dbReference type="Proteomes" id="UP000199226">
    <property type="component" value="Unassembled WGS sequence"/>
</dbReference>
<evidence type="ECO:0000256" key="2">
    <source>
        <dbReference type="ARBA" id="ARBA00023125"/>
    </source>
</evidence>
<protein>
    <submittedName>
        <fullName evidence="6">Regulatory protein, luxR family</fullName>
    </submittedName>
</protein>
<dbReference type="PANTHER" id="PTHR44688:SF16">
    <property type="entry name" value="DNA-BINDING TRANSCRIPTIONAL ACTIVATOR DEVR_DOSR"/>
    <property type="match status" value="1"/>
</dbReference>
<dbReference type="Gene3D" id="1.10.10.10">
    <property type="entry name" value="Winged helix-like DNA-binding domain superfamily/Winged helix DNA-binding domain"/>
    <property type="match status" value="1"/>
</dbReference>
<feature type="domain" description="HTH luxR-type" evidence="5">
    <location>
        <begin position="242"/>
        <end position="305"/>
    </location>
</feature>
<evidence type="ECO:0000313" key="7">
    <source>
        <dbReference type="Proteomes" id="UP000199226"/>
    </source>
</evidence>
<dbReference type="OrthoDB" id="966138at2"/>
<dbReference type="EMBL" id="FNHH01000003">
    <property type="protein sequence ID" value="SDL86966.1"/>
    <property type="molecule type" value="Genomic_DNA"/>
</dbReference>
<dbReference type="PANTHER" id="PTHR44688">
    <property type="entry name" value="DNA-BINDING TRANSCRIPTIONAL ACTIVATOR DEVR_DOSR"/>
    <property type="match status" value="1"/>
</dbReference>
<feature type="transmembrane region" description="Helical" evidence="4">
    <location>
        <begin position="41"/>
        <end position="60"/>
    </location>
</feature>